<evidence type="ECO:0000256" key="13">
    <source>
        <dbReference type="HAMAP-Rule" id="MF_01810"/>
    </source>
</evidence>
<feature type="transmembrane region" description="Helical" evidence="13">
    <location>
        <begin position="365"/>
        <end position="385"/>
    </location>
</feature>
<dbReference type="PANTHER" id="PTHR12428:SF65">
    <property type="entry name" value="CYTOCHROME C OXIDASE ASSEMBLY PROTEIN COX18, MITOCHONDRIAL"/>
    <property type="match status" value="1"/>
</dbReference>
<feature type="domain" description="Membrane insertase YidC/Oxa/ALB C-terminal" evidence="15">
    <location>
        <begin position="365"/>
        <end position="543"/>
    </location>
</feature>
<accession>A0A0W0WVX6</accession>
<comment type="caution">
    <text evidence="17">The sequence shown here is derived from an EMBL/GenBank/DDBJ whole genome shotgun (WGS) entry which is preliminary data.</text>
</comment>
<name>A0A0W0WVX6_9GAMM</name>
<evidence type="ECO:0000256" key="14">
    <source>
        <dbReference type="SAM" id="MobiDB-lite"/>
    </source>
</evidence>
<keyword evidence="9 13" id="KW-0472">Membrane</keyword>
<gene>
    <name evidence="13 17" type="primary">yidC</name>
    <name evidence="17" type="ORF">Lnau_1455</name>
</gene>
<dbReference type="HAMAP" id="MF_01810">
    <property type="entry name" value="YidC_type1"/>
    <property type="match status" value="1"/>
</dbReference>
<keyword evidence="4 13" id="KW-0813">Transport</keyword>
<dbReference type="InterPro" id="IPR047196">
    <property type="entry name" value="YidC_ALB_C"/>
</dbReference>
<feature type="region of interest" description="Disordered" evidence="14">
    <location>
        <begin position="55"/>
        <end position="76"/>
    </location>
</feature>
<evidence type="ECO:0000259" key="16">
    <source>
        <dbReference type="Pfam" id="PF14849"/>
    </source>
</evidence>
<keyword evidence="10 13" id="KW-0143">Chaperone</keyword>
<dbReference type="PATRIC" id="fig|45070.6.peg.1523"/>
<dbReference type="Proteomes" id="UP000054725">
    <property type="component" value="Unassembled WGS sequence"/>
</dbReference>
<evidence type="ECO:0000256" key="1">
    <source>
        <dbReference type="ARBA" id="ARBA00004429"/>
    </source>
</evidence>
<dbReference type="PRINTS" id="PR00701">
    <property type="entry name" value="60KDINNERMP"/>
</dbReference>
<dbReference type="InterPro" id="IPR038221">
    <property type="entry name" value="YidC_periplasmic_sf"/>
</dbReference>
<evidence type="ECO:0000256" key="12">
    <source>
        <dbReference type="ARBA" id="ARBA00033342"/>
    </source>
</evidence>
<dbReference type="NCBIfam" id="NF002353">
    <property type="entry name" value="PRK01318.1-4"/>
    <property type="match status" value="1"/>
</dbReference>
<evidence type="ECO:0000256" key="10">
    <source>
        <dbReference type="ARBA" id="ARBA00023186"/>
    </source>
</evidence>
<proteinExistence type="inferred from homology"/>
<reference evidence="17 18" key="1">
    <citation type="submission" date="2015-11" db="EMBL/GenBank/DDBJ databases">
        <title>Genomic analysis of 38 Legionella species identifies large and diverse effector repertoires.</title>
        <authorList>
            <person name="Burstein D."/>
            <person name="Amaro F."/>
            <person name="Zusman T."/>
            <person name="Lifshitz Z."/>
            <person name="Cohen O."/>
            <person name="Gilbert J.A."/>
            <person name="Pupko T."/>
            <person name="Shuman H.A."/>
            <person name="Segal G."/>
        </authorList>
    </citation>
    <scope>NUCLEOTIDE SEQUENCE [LARGE SCALE GENOMIC DNA]</scope>
    <source>
        <strain evidence="17 18">ATCC 49506</strain>
    </source>
</reference>
<dbReference type="CDD" id="cd20070">
    <property type="entry name" value="5TM_YidC_Alb3"/>
    <property type="match status" value="1"/>
</dbReference>
<evidence type="ECO:0000256" key="2">
    <source>
        <dbReference type="ARBA" id="ARBA00010527"/>
    </source>
</evidence>
<feature type="transmembrane region" description="Helical" evidence="13">
    <location>
        <begin position="430"/>
        <end position="450"/>
    </location>
</feature>
<dbReference type="AlphaFoldDB" id="A0A0W0WVX6"/>
<evidence type="ECO:0000259" key="15">
    <source>
        <dbReference type="Pfam" id="PF02096"/>
    </source>
</evidence>
<dbReference type="CDD" id="cd19961">
    <property type="entry name" value="EcYidC-like_peri"/>
    <property type="match status" value="1"/>
</dbReference>
<comment type="similarity">
    <text evidence="2 13">Belongs to the OXA1/ALB3/YidC family. Type 1 subfamily.</text>
</comment>
<evidence type="ECO:0000313" key="18">
    <source>
        <dbReference type="Proteomes" id="UP000054725"/>
    </source>
</evidence>
<dbReference type="STRING" id="45070.Lnau_1455"/>
<organism evidence="17 18">
    <name type="scientific">Legionella nautarum</name>
    <dbReference type="NCBI Taxonomy" id="45070"/>
    <lineage>
        <taxon>Bacteria</taxon>
        <taxon>Pseudomonadati</taxon>
        <taxon>Pseudomonadota</taxon>
        <taxon>Gammaproteobacteria</taxon>
        <taxon>Legionellales</taxon>
        <taxon>Legionellaceae</taxon>
        <taxon>Legionella</taxon>
    </lineage>
</organism>
<comment type="subcellular location">
    <subcellularLocation>
        <location evidence="1">Cell inner membrane</location>
        <topology evidence="1">Multi-pass membrane protein</topology>
    </subcellularLocation>
    <subcellularLocation>
        <location evidence="13">Cell membrane</location>
        <topology evidence="13">Multi-pass membrane protein</topology>
    </subcellularLocation>
</comment>
<keyword evidence="18" id="KW-1185">Reference proteome</keyword>
<dbReference type="OrthoDB" id="9780552at2"/>
<dbReference type="InterPro" id="IPR001708">
    <property type="entry name" value="YidC/ALB3/OXA1/COX18"/>
</dbReference>
<dbReference type="GO" id="GO:0005886">
    <property type="term" value="C:plasma membrane"/>
    <property type="evidence" value="ECO:0007669"/>
    <property type="project" value="UniProtKB-SubCell"/>
</dbReference>
<dbReference type="PRINTS" id="PR01900">
    <property type="entry name" value="YIDCPROTEIN"/>
</dbReference>
<evidence type="ECO:0000256" key="5">
    <source>
        <dbReference type="ARBA" id="ARBA00022475"/>
    </source>
</evidence>
<dbReference type="Pfam" id="PF02096">
    <property type="entry name" value="60KD_IMP"/>
    <property type="match status" value="1"/>
</dbReference>
<dbReference type="NCBIfam" id="TIGR03592">
    <property type="entry name" value="yidC_oxa1_cterm"/>
    <property type="match status" value="1"/>
</dbReference>
<dbReference type="PANTHER" id="PTHR12428">
    <property type="entry name" value="OXA1"/>
    <property type="match status" value="1"/>
</dbReference>
<dbReference type="Pfam" id="PF14849">
    <property type="entry name" value="YidC_periplas"/>
    <property type="match status" value="1"/>
</dbReference>
<dbReference type="InterPro" id="IPR028055">
    <property type="entry name" value="YidC/Oxa/ALB_C"/>
</dbReference>
<dbReference type="NCBIfam" id="NF002352">
    <property type="entry name" value="PRK01318.1-3"/>
    <property type="match status" value="1"/>
</dbReference>
<comment type="caution">
    <text evidence="13">Lacks conserved residue(s) required for the propagation of feature annotation.</text>
</comment>
<dbReference type="GO" id="GO:0051205">
    <property type="term" value="P:protein insertion into membrane"/>
    <property type="evidence" value="ECO:0007669"/>
    <property type="project" value="TreeGrafter"/>
</dbReference>
<dbReference type="EMBL" id="LNYO01000013">
    <property type="protein sequence ID" value="KTD36471.1"/>
    <property type="molecule type" value="Genomic_DNA"/>
</dbReference>
<evidence type="ECO:0000256" key="7">
    <source>
        <dbReference type="ARBA" id="ARBA00022927"/>
    </source>
</evidence>
<dbReference type="Gene3D" id="2.70.98.90">
    <property type="match status" value="1"/>
</dbReference>
<evidence type="ECO:0000256" key="6">
    <source>
        <dbReference type="ARBA" id="ARBA00022692"/>
    </source>
</evidence>
<dbReference type="GO" id="GO:0015031">
    <property type="term" value="P:protein transport"/>
    <property type="evidence" value="ECO:0007669"/>
    <property type="project" value="UniProtKB-KW"/>
</dbReference>
<evidence type="ECO:0000256" key="4">
    <source>
        <dbReference type="ARBA" id="ARBA00022448"/>
    </source>
</evidence>
<feature type="domain" description="Membrane insertase YidC N-terminal" evidence="16">
    <location>
        <begin position="79"/>
        <end position="353"/>
    </location>
</feature>
<evidence type="ECO:0000256" key="8">
    <source>
        <dbReference type="ARBA" id="ARBA00022989"/>
    </source>
</evidence>
<keyword evidence="6 13" id="KW-0812">Transmembrane</keyword>
<dbReference type="RefSeq" id="WP_058504460.1">
    <property type="nucleotide sequence ID" value="NZ_CAAAIF010000011.1"/>
</dbReference>
<feature type="transmembrane region" description="Helical" evidence="13">
    <location>
        <begin position="6"/>
        <end position="23"/>
    </location>
</feature>
<comment type="subunit">
    <text evidence="13">Interacts with the Sec translocase complex via SecD. Specifically interacts with transmembrane segments of nascent integral membrane proteins during membrane integration.</text>
</comment>
<evidence type="ECO:0000313" key="17">
    <source>
        <dbReference type="EMBL" id="KTD36471.1"/>
    </source>
</evidence>
<keyword evidence="5 13" id="KW-1003">Cell membrane</keyword>
<dbReference type="GO" id="GO:0032977">
    <property type="term" value="F:membrane insertase activity"/>
    <property type="evidence" value="ECO:0007669"/>
    <property type="project" value="InterPro"/>
</dbReference>
<sequence length="561" mass="62995">MDIRRVVLYAALALVIYSLWMNWQHDYPATPQQLTSQTTATANQGSLLPNLVNTANNQPKQDLKPEQNSSLTSSSSAPVRVKTDVIDLSIDLQQGDIVSTQLLDYPVSVDEKDKPITLLQNQPGERYVANSSLFTNENQVKNVDFGFTSPQQQYQLAPGQDKLVVVLNGKTPEGLAVKKEFTFTKGSYLIKVNYVIDNQGTTAWKGYMNTQLLRTSPQEDKSSIFHVGSYTGASYSNPGQQRYKKVNFKDMTKSNLDVNAQGGWIAMQQHYFVSAWIPKSDSHNLFYTRAIDGDYTIGAVSQAITIEPGAQKEIGSSLYVGPEITSTLKEIAPGLDLTVDYGWLWFLSSLLFSLMKAIHSVVGNWGWAIVLVTVLIKLAFYRLSATSYKSMAGMRKLQPKLQALRERYGDDKAKMSQATMELYRQEKVNPLGGCLPILIQIPVFIALYWVLLESVELRQAPFIFWIKDLAVADPYHILPIIMGATMLIQQRLNPAPPDPMQAKVMMFLPILFTGLFWNFPAGLVLYWIVNNALSILQQWYITRKYSDDRPKKTLASANDAK</sequence>
<keyword evidence="8 13" id="KW-1133">Transmembrane helix</keyword>
<evidence type="ECO:0000256" key="3">
    <source>
        <dbReference type="ARBA" id="ARBA00015325"/>
    </source>
</evidence>
<evidence type="ECO:0000256" key="9">
    <source>
        <dbReference type="ARBA" id="ARBA00023136"/>
    </source>
</evidence>
<protein>
    <recommendedName>
        <fullName evidence="3 13">Membrane protein insertase YidC</fullName>
    </recommendedName>
    <alternativeName>
        <fullName evidence="12 13">Foldase YidC</fullName>
    </alternativeName>
    <alternativeName>
        <fullName evidence="11 13">Membrane integrase YidC</fullName>
    </alternativeName>
    <alternativeName>
        <fullName evidence="13">Membrane protein YidC</fullName>
    </alternativeName>
</protein>
<dbReference type="InterPro" id="IPR019998">
    <property type="entry name" value="Membr_insert_YidC"/>
</dbReference>
<comment type="function">
    <text evidence="13">Required for the insertion and/or proper folding and/or complex formation of integral membrane proteins into the membrane. Involved in integration of membrane proteins that insert both dependently and independently of the Sec translocase complex, as well as at least some lipoproteins. Aids folding of multispanning membrane proteins.</text>
</comment>
<dbReference type="InterPro" id="IPR028053">
    <property type="entry name" value="Membr_insert_YidC_N"/>
</dbReference>
<keyword evidence="7 13" id="KW-0653">Protein transport</keyword>
<dbReference type="NCBIfam" id="TIGR03593">
    <property type="entry name" value="yidC_nterm"/>
    <property type="match status" value="1"/>
</dbReference>
<evidence type="ECO:0000256" key="11">
    <source>
        <dbReference type="ARBA" id="ARBA00033245"/>
    </source>
</evidence>